<proteinExistence type="predicted"/>
<dbReference type="Proteomes" id="UP000589620">
    <property type="component" value="Unassembled WGS sequence"/>
</dbReference>
<feature type="transmembrane region" description="Helical" evidence="2">
    <location>
        <begin position="168"/>
        <end position="188"/>
    </location>
</feature>
<evidence type="ECO:0000256" key="1">
    <source>
        <dbReference type="SAM" id="MobiDB-lite"/>
    </source>
</evidence>
<dbReference type="InterPro" id="IPR007621">
    <property type="entry name" value="TPM_dom"/>
</dbReference>
<keyword evidence="6" id="KW-1185">Reference proteome</keyword>
<reference evidence="5 6" key="1">
    <citation type="submission" date="2020-07" db="EMBL/GenBank/DDBJ databases">
        <title>Sequencing the genomes of 1000 actinobacteria strains.</title>
        <authorList>
            <person name="Klenk H.-P."/>
        </authorList>
    </citation>
    <scope>NUCLEOTIDE SEQUENCE [LARGE SCALE GENOMIC DNA]</scope>
    <source>
        <strain evidence="5 6">DSM 23871</strain>
    </source>
</reference>
<keyword evidence="2" id="KW-0812">Transmembrane</keyword>
<feature type="signal peptide" evidence="3">
    <location>
        <begin position="1"/>
        <end position="30"/>
    </location>
</feature>
<feature type="region of interest" description="Disordered" evidence="1">
    <location>
        <begin position="656"/>
        <end position="688"/>
    </location>
</feature>
<gene>
    <name evidence="5" type="ORF">BJ963_000358</name>
</gene>
<dbReference type="Pfam" id="PF04536">
    <property type="entry name" value="TPM_phosphatase"/>
    <property type="match status" value="1"/>
</dbReference>
<sequence length="688" mass="70259">MRLRRLLTGALLALGLVVGPALLAAPPASAQDPVDLGPSHVVDQAQVLSGTQEATIAAAAKKLYDDHRIDLYVVYVDRFTDPTEAADWANETAARNGLGQRDYLLAVSTDGRTYYLSGDDNGPVSADQLDAIERNDVEPKLHAGDWTGAAVAAANGLGDAVGGGGGAAFFWVFVIGVLVIGLVVFLVVRSRGSRKKKAAEGPTTPQSELQTISLADLERRAGSALVQTDDAIRTSEEELGFATAQYGAEAVVPFQSALDTAKGQLREAFTLKQRLDDAEPDTDEQRREWNIRIVQLCATANQALDAQADAFDELRSIEKRIPEASAEIAGQATALRQRLAATRATLDGLAERYTDAALGTVRDNIDQATQRLDFTGTALAGAAQKAASGDAGAAAVGVRAAEESADQAGLLLDAVDRLGADLTAAQQSLDGTLAELRSDLAEARALAGTSDPGGAIAAAVAGTEQTVTDVQTALSAGRVNPLELAQRLDAANRSIDGVLRGVRDARAQAQRAQSALQQTLMTAKARVSACEDFITARRGAVGAEARTRLAEAARLVVQAEQTAATDAVSALALAQRAAELADQATQLAQQDVGGFQPDPGGMGGGLGDIFGGGTSGRGGGGAMGAILGGILIDSVLRGGMGGGGFGGGSWGGGGFGGGGSRTRSGGGGFSAGSFGGGGTRSRRGGGRF</sequence>
<feature type="chain" id="PRO_5033005218" description="TPM domain-containing protein" evidence="3">
    <location>
        <begin position="31"/>
        <end position="688"/>
    </location>
</feature>
<evidence type="ECO:0000313" key="5">
    <source>
        <dbReference type="EMBL" id="NYD72839.1"/>
    </source>
</evidence>
<evidence type="ECO:0000259" key="4">
    <source>
        <dbReference type="Pfam" id="PF04536"/>
    </source>
</evidence>
<keyword evidence="3" id="KW-0732">Signal</keyword>
<keyword evidence="2" id="KW-0472">Membrane</keyword>
<accession>A0A852SV21</accession>
<dbReference type="Gene3D" id="3.10.310.50">
    <property type="match status" value="1"/>
</dbReference>
<dbReference type="RefSeq" id="WP_179454183.1">
    <property type="nucleotide sequence ID" value="NZ_BAAAPX010000001.1"/>
</dbReference>
<protein>
    <recommendedName>
        <fullName evidence="4">TPM domain-containing protein</fullName>
    </recommendedName>
</protein>
<organism evidence="5 6">
    <name type="scientific">Leifsonia soli</name>
    <dbReference type="NCBI Taxonomy" id="582665"/>
    <lineage>
        <taxon>Bacteria</taxon>
        <taxon>Bacillati</taxon>
        <taxon>Actinomycetota</taxon>
        <taxon>Actinomycetes</taxon>
        <taxon>Micrococcales</taxon>
        <taxon>Microbacteriaceae</taxon>
        <taxon>Leifsonia</taxon>
    </lineage>
</organism>
<feature type="domain" description="TPM" evidence="4">
    <location>
        <begin position="41"/>
        <end position="159"/>
    </location>
</feature>
<evidence type="ECO:0000256" key="3">
    <source>
        <dbReference type="SAM" id="SignalP"/>
    </source>
</evidence>
<dbReference type="EMBL" id="JACCBJ010000001">
    <property type="protein sequence ID" value="NYD72839.1"/>
    <property type="molecule type" value="Genomic_DNA"/>
</dbReference>
<dbReference type="AlphaFoldDB" id="A0A852SV21"/>
<evidence type="ECO:0000313" key="6">
    <source>
        <dbReference type="Proteomes" id="UP000589620"/>
    </source>
</evidence>
<evidence type="ECO:0000256" key="2">
    <source>
        <dbReference type="SAM" id="Phobius"/>
    </source>
</evidence>
<comment type="caution">
    <text evidence="5">The sequence shown here is derived from an EMBL/GenBank/DDBJ whole genome shotgun (WGS) entry which is preliminary data.</text>
</comment>
<keyword evidence="2" id="KW-1133">Transmembrane helix</keyword>
<feature type="compositionally biased region" description="Gly residues" evidence="1">
    <location>
        <begin position="656"/>
        <end position="679"/>
    </location>
</feature>
<name>A0A852SV21_9MICO</name>